<dbReference type="AlphaFoldDB" id="A0A6B0USG9"/>
<accession>A0A6B0USG9</accession>
<evidence type="ECO:0000313" key="1">
    <source>
        <dbReference type="EMBL" id="MXU92729.1"/>
    </source>
</evidence>
<dbReference type="EMBL" id="GIFC01010646">
    <property type="protein sequence ID" value="MXU92729.1"/>
    <property type="molecule type" value="Transcribed_RNA"/>
</dbReference>
<name>A0A6B0USG9_IXORI</name>
<reference evidence="1" key="1">
    <citation type="submission" date="2019-12" db="EMBL/GenBank/DDBJ databases">
        <title>An insight into the sialome of adult female Ixodes ricinus ticks feeding for 6 days.</title>
        <authorList>
            <person name="Perner J."/>
            <person name="Ribeiro J.M.C."/>
        </authorList>
    </citation>
    <scope>NUCLEOTIDE SEQUENCE</scope>
    <source>
        <strain evidence="1">Semi-engorged</strain>
        <tissue evidence="1">Salivary glands</tissue>
    </source>
</reference>
<protein>
    <submittedName>
        <fullName evidence="1">Putative polyprotein</fullName>
    </submittedName>
</protein>
<proteinExistence type="predicted"/>
<sequence>MVFFSDLYFVSNFFFRVLVVARGCKRLNSPPTLSFHQYMPQTTVVGMAAFPPPLPFLAIPGLPLKAWSSWKQGFLSFLGASGLDDTAPKGKKQIPFLMPGLEGQRIVTAFRIDAEPVAEGVNELDAFVSALNEHQGR</sequence>
<organism evidence="1">
    <name type="scientific">Ixodes ricinus</name>
    <name type="common">Common tick</name>
    <name type="synonym">Acarus ricinus</name>
    <dbReference type="NCBI Taxonomy" id="34613"/>
    <lineage>
        <taxon>Eukaryota</taxon>
        <taxon>Metazoa</taxon>
        <taxon>Ecdysozoa</taxon>
        <taxon>Arthropoda</taxon>
        <taxon>Chelicerata</taxon>
        <taxon>Arachnida</taxon>
        <taxon>Acari</taxon>
        <taxon>Parasitiformes</taxon>
        <taxon>Ixodida</taxon>
        <taxon>Ixodoidea</taxon>
        <taxon>Ixodidae</taxon>
        <taxon>Ixodinae</taxon>
        <taxon>Ixodes</taxon>
    </lineage>
</organism>